<evidence type="ECO:0008006" key="3">
    <source>
        <dbReference type="Google" id="ProtNLM"/>
    </source>
</evidence>
<dbReference type="InterPro" id="IPR029039">
    <property type="entry name" value="Flavoprotein-like_sf"/>
</dbReference>
<evidence type="ECO:0000313" key="1">
    <source>
        <dbReference type="EMBL" id="PPA75481.1"/>
    </source>
</evidence>
<protein>
    <recommendedName>
        <fullName evidence="3">Flavodoxin</fullName>
    </recommendedName>
</protein>
<dbReference type="Gene3D" id="3.40.50.360">
    <property type="match status" value="1"/>
</dbReference>
<comment type="caution">
    <text evidence="1">The sequence shown here is derived from an EMBL/GenBank/DDBJ whole genome shotgun (WGS) entry which is preliminary data.</text>
</comment>
<dbReference type="EMBL" id="PREU01000006">
    <property type="protein sequence ID" value="PPA75481.1"/>
    <property type="molecule type" value="Genomic_DNA"/>
</dbReference>
<dbReference type="Proteomes" id="UP000239990">
    <property type="component" value="Unassembled WGS sequence"/>
</dbReference>
<evidence type="ECO:0000313" key="2">
    <source>
        <dbReference type="Proteomes" id="UP000239990"/>
    </source>
</evidence>
<proteinExistence type="predicted"/>
<dbReference type="SUPFAM" id="SSF52218">
    <property type="entry name" value="Flavoproteins"/>
    <property type="match status" value="1"/>
</dbReference>
<gene>
    <name evidence="1" type="ORF">C4E15_15395</name>
</gene>
<reference evidence="1 2" key="1">
    <citation type="submission" date="2018-02" db="EMBL/GenBank/DDBJ databases">
        <title>Draft Genome of Achromobacter spanius stain 6.</title>
        <authorList>
            <person name="Gunasekera T.S."/>
            <person name="Radwan O."/>
            <person name="Ruiz O.N."/>
        </authorList>
    </citation>
    <scope>NUCLEOTIDE SEQUENCE [LARGE SCALE GENOMIC DNA]</scope>
    <source>
        <strain evidence="1 2">6</strain>
    </source>
</reference>
<organism evidence="1 2">
    <name type="scientific">Achromobacter spanius</name>
    <dbReference type="NCBI Taxonomy" id="217203"/>
    <lineage>
        <taxon>Bacteria</taxon>
        <taxon>Pseudomonadati</taxon>
        <taxon>Pseudomonadota</taxon>
        <taxon>Betaproteobacteria</taxon>
        <taxon>Burkholderiales</taxon>
        <taxon>Alcaligenaceae</taxon>
        <taxon>Achromobacter</taxon>
    </lineage>
</organism>
<dbReference type="RefSeq" id="WP_104144133.1">
    <property type="nucleotide sequence ID" value="NZ_PREU01000006.1"/>
</dbReference>
<accession>A0A2S5GRL5</accession>
<dbReference type="AlphaFoldDB" id="A0A2S5GRL5"/>
<sequence length="174" mass="19095">MGRIGIFFYSRTGTGRMVAQRLASVSGWPAYEIRDVSPRVGLQGDLRCVLDVLLKRSPPFRYDGPAPDQFEHVVLIAPVWMRALAAPMRSFLTTHGRLIRAYSVICVMSGYGGFRAVDDMVRAAGAKPRSVLLLKESEVLAEECDASLCRFREQTLAAPGPGGWNDPLLPSIDA</sequence>
<name>A0A2S5GRL5_9BURK</name>
<dbReference type="OrthoDB" id="9806505at2"/>